<dbReference type="KEGG" id="vg:19686835"/>
<name>A0A060AGW4_9CAUD</name>
<reference evidence="2 3" key="1">
    <citation type="submission" date="2013-04" db="EMBL/GenBank/DDBJ databases">
        <title>Complete Genome Sequence of Cronobacter sakazakii Bacteriophage CR8.</title>
        <authorList>
            <person name="Kim Y."/>
            <person name="Shin H."/>
            <person name="Ryu S."/>
        </authorList>
    </citation>
    <scope>NUCLEOTIDE SEQUENCE [LARGE SCALE GENOMIC DNA]</scope>
</reference>
<proteinExistence type="predicted"/>
<keyword evidence="3" id="KW-1185">Reference proteome</keyword>
<accession>A0A060AGW4</accession>
<dbReference type="Proteomes" id="UP000026984">
    <property type="component" value="Segment"/>
</dbReference>
<sequence length="54" mass="6164">MTKDLSNLSMSHLLALRDLGRDDLRRVEKNKAELEEMLAAIKLEIEVRGNRAAE</sequence>
<gene>
    <name evidence="2" type="ORF">CR8_084</name>
</gene>
<evidence type="ECO:0000313" key="3">
    <source>
        <dbReference type="Proteomes" id="UP000026984"/>
    </source>
</evidence>
<dbReference type="RefSeq" id="YP_009042321.1">
    <property type="nucleotide sequence ID" value="NC_024354.1"/>
</dbReference>
<feature type="coiled-coil region" evidence="1">
    <location>
        <begin position="17"/>
        <end position="44"/>
    </location>
</feature>
<dbReference type="GeneID" id="19686835"/>
<evidence type="ECO:0000313" key="2">
    <source>
        <dbReference type="EMBL" id="AIA64614.1"/>
    </source>
</evidence>
<dbReference type="EMBL" id="KC954774">
    <property type="protein sequence ID" value="AIA64614.1"/>
    <property type="molecule type" value="Genomic_DNA"/>
</dbReference>
<keyword evidence="1" id="KW-0175">Coiled coil</keyword>
<organism evidence="2 3">
    <name type="scientific">Cronobacter phage CR8</name>
    <dbReference type="NCBI Taxonomy" id="1327934"/>
    <lineage>
        <taxon>Viruses</taxon>
        <taxon>Duplodnaviria</taxon>
        <taxon>Heunggongvirae</taxon>
        <taxon>Uroviricota</taxon>
        <taxon>Caudoviricetes</taxon>
        <taxon>Vequintavirinae</taxon>
        <taxon>Certrevirus</taxon>
        <taxon>Certrevirus CR8</taxon>
    </lineage>
</organism>
<evidence type="ECO:0000256" key="1">
    <source>
        <dbReference type="SAM" id="Coils"/>
    </source>
</evidence>
<protein>
    <submittedName>
        <fullName evidence="2">Uncharacterized protein</fullName>
    </submittedName>
</protein>